<sequence>MKRLAIMALSLATALTGVPPAQAFPIVPAPTAQVSDVLEVQYRGNPRSWSGDSERDRWIWFNRRHRYNREFNRGYNRRAYNRHRYNRYRYHRDDDDDDFGAALGGFAAGAIIGGLLSQPRYYGPPAYYGPPRVRYGGNSHTSWCYSRYRSYRAYDNTFQPYYGPRRPCISPYL</sequence>
<keyword evidence="5" id="KW-0430">Lectin</keyword>
<keyword evidence="4" id="KW-1003">Cell membrane</keyword>
<name>A0ABY8CXL5_9HYPH</name>
<evidence type="ECO:0000256" key="2">
    <source>
        <dbReference type="ARBA" id="ARBA00010270"/>
    </source>
</evidence>
<evidence type="ECO:0000256" key="3">
    <source>
        <dbReference type="ARBA" id="ARBA00020552"/>
    </source>
</evidence>
<comment type="function">
    <text evidence="6">Has immunoglobulin-binding and hemagglutination properties, and can bind to mannose. Essential for virulence. May be involved in LPS biosynthesis or polysaccharide transport.</text>
</comment>
<comment type="subcellular location">
    <subcellularLocation>
        <location evidence="1">Membrane</location>
        <topology evidence="1">Single-pass membrane protein</topology>
    </subcellularLocation>
</comment>
<organism evidence="8 9">
    <name type="scientific">Sinorhizobium numidicum</name>
    <dbReference type="NCBI Taxonomy" id="680248"/>
    <lineage>
        <taxon>Bacteria</taxon>
        <taxon>Pseudomonadati</taxon>
        <taxon>Pseudomonadota</taxon>
        <taxon>Alphaproteobacteria</taxon>
        <taxon>Hyphomicrobiales</taxon>
        <taxon>Rhizobiaceae</taxon>
        <taxon>Sinorhizobium/Ensifer group</taxon>
        <taxon>Sinorhizobium</taxon>
    </lineage>
</organism>
<evidence type="ECO:0000313" key="9">
    <source>
        <dbReference type="Proteomes" id="UP001235547"/>
    </source>
</evidence>
<dbReference type="InterPro" id="IPR012413">
    <property type="entry name" value="BA14K"/>
</dbReference>
<comment type="similarity">
    <text evidence="2">Belongs to the BA14k family.</text>
</comment>
<evidence type="ECO:0000256" key="7">
    <source>
        <dbReference type="SAM" id="SignalP"/>
    </source>
</evidence>
<reference evidence="8 9" key="1">
    <citation type="submission" date="2023-03" db="EMBL/GenBank/DDBJ databases">
        <authorList>
            <person name="Kaur S."/>
            <person name="Espinosa-Saiz D."/>
            <person name="Velazquez E."/>
            <person name="Menendez E."/>
            <person name="diCenzo G.C."/>
        </authorList>
    </citation>
    <scope>NUCLEOTIDE SEQUENCE [LARGE SCALE GENOMIC DNA]</scope>
    <source>
        <strain evidence="8 9">LMG 27395</strain>
    </source>
</reference>
<evidence type="ECO:0000313" key="8">
    <source>
        <dbReference type="EMBL" id="WEX82837.1"/>
    </source>
</evidence>
<evidence type="ECO:0000256" key="5">
    <source>
        <dbReference type="ARBA" id="ARBA00022734"/>
    </source>
</evidence>
<accession>A0ABY8CXL5</accession>
<dbReference type="Pfam" id="PF07886">
    <property type="entry name" value="BA14K"/>
    <property type="match status" value="1"/>
</dbReference>
<feature type="chain" id="PRO_5045858907" description="Lectin-like protein BA14k" evidence="7">
    <location>
        <begin position="24"/>
        <end position="173"/>
    </location>
</feature>
<evidence type="ECO:0000256" key="4">
    <source>
        <dbReference type="ARBA" id="ARBA00022475"/>
    </source>
</evidence>
<evidence type="ECO:0000256" key="1">
    <source>
        <dbReference type="ARBA" id="ARBA00004167"/>
    </source>
</evidence>
<keyword evidence="7" id="KW-0732">Signal</keyword>
<keyword evidence="4" id="KW-0472">Membrane</keyword>
<dbReference type="RefSeq" id="WP_280733588.1">
    <property type="nucleotide sequence ID" value="NZ_CP120368.1"/>
</dbReference>
<dbReference type="Proteomes" id="UP001235547">
    <property type="component" value="Chromosome 1"/>
</dbReference>
<keyword evidence="9" id="KW-1185">Reference proteome</keyword>
<proteinExistence type="inferred from homology"/>
<feature type="signal peptide" evidence="7">
    <location>
        <begin position="1"/>
        <end position="23"/>
    </location>
</feature>
<dbReference type="EMBL" id="CP120371">
    <property type="protein sequence ID" value="WEX82837.1"/>
    <property type="molecule type" value="Genomic_DNA"/>
</dbReference>
<gene>
    <name evidence="8" type="ORF">PYH38_005171</name>
</gene>
<protein>
    <recommendedName>
        <fullName evidence="3">Lectin-like protein BA14k</fullName>
    </recommendedName>
</protein>
<evidence type="ECO:0000256" key="6">
    <source>
        <dbReference type="ARBA" id="ARBA00025321"/>
    </source>
</evidence>